<organism evidence="2 3">
    <name type="scientific">Salinisphaera japonica YTM-1</name>
    <dbReference type="NCBI Taxonomy" id="1209778"/>
    <lineage>
        <taxon>Bacteria</taxon>
        <taxon>Pseudomonadati</taxon>
        <taxon>Pseudomonadota</taxon>
        <taxon>Gammaproteobacteria</taxon>
        <taxon>Salinisphaerales</taxon>
        <taxon>Salinisphaeraceae</taxon>
        <taxon>Salinisphaera</taxon>
    </lineage>
</organism>
<dbReference type="InterPro" id="IPR001082">
    <property type="entry name" value="Pilin"/>
</dbReference>
<dbReference type="SUPFAM" id="SSF54523">
    <property type="entry name" value="Pili subunits"/>
    <property type="match status" value="1"/>
</dbReference>
<sequence length="149" mass="15674">MIELMIVVAVMGVLAAVAIPSYRDYVARAHISEGLALIGPVKNAVAEYYAVNGGLPQVANNHMTNVLAALGLPNSSETGAASGQAVKRIWWYNNADDPAIKIKYAGPGIDDKVLLVAAHFDAGAITWRCTPASGADGVPADYLPARCRR</sequence>
<dbReference type="InterPro" id="IPR045584">
    <property type="entry name" value="Pilin-like"/>
</dbReference>
<reference evidence="2 3" key="1">
    <citation type="submission" date="2013-10" db="EMBL/GenBank/DDBJ databases">
        <title>Salinisphaera japonica YTM-1 Genome Sequencing.</title>
        <authorList>
            <person name="Lai Q."/>
            <person name="Li C."/>
            <person name="Shao Z."/>
        </authorList>
    </citation>
    <scope>NUCLEOTIDE SEQUENCE [LARGE SCALE GENOMIC DNA]</scope>
    <source>
        <strain evidence="2 3">YTM-1</strain>
    </source>
</reference>
<dbReference type="GO" id="GO:0007155">
    <property type="term" value="P:cell adhesion"/>
    <property type="evidence" value="ECO:0007669"/>
    <property type="project" value="InterPro"/>
</dbReference>
<accession>A0A423Q155</accession>
<dbReference type="GO" id="GO:0009289">
    <property type="term" value="C:pilus"/>
    <property type="evidence" value="ECO:0007669"/>
    <property type="project" value="InterPro"/>
</dbReference>
<evidence type="ECO:0000313" key="2">
    <source>
        <dbReference type="EMBL" id="ROO31906.1"/>
    </source>
</evidence>
<dbReference type="Pfam" id="PF00114">
    <property type="entry name" value="Pilin"/>
    <property type="match status" value="1"/>
</dbReference>
<evidence type="ECO:0000256" key="1">
    <source>
        <dbReference type="ARBA" id="ARBA00005233"/>
    </source>
</evidence>
<dbReference type="EMBL" id="AYKG01000003">
    <property type="protein sequence ID" value="ROO31906.1"/>
    <property type="molecule type" value="Genomic_DNA"/>
</dbReference>
<proteinExistence type="inferred from homology"/>
<name>A0A423Q155_9GAMM</name>
<dbReference type="InParanoid" id="A0A423Q155"/>
<evidence type="ECO:0000313" key="3">
    <source>
        <dbReference type="Proteomes" id="UP000285310"/>
    </source>
</evidence>
<dbReference type="FunCoup" id="A0A423Q155">
    <property type="interactions" value="24"/>
</dbReference>
<comment type="caution">
    <text evidence="2">The sequence shown here is derived from an EMBL/GenBank/DDBJ whole genome shotgun (WGS) entry which is preliminary data.</text>
</comment>
<dbReference type="Proteomes" id="UP000285310">
    <property type="component" value="Unassembled WGS sequence"/>
</dbReference>
<keyword evidence="3" id="KW-1185">Reference proteome</keyword>
<protein>
    <submittedName>
        <fullName evidence="2">Pilus protein</fullName>
    </submittedName>
</protein>
<dbReference type="Gene3D" id="3.30.700.10">
    <property type="entry name" value="Glycoprotein, Type 4 Pilin"/>
    <property type="match status" value="1"/>
</dbReference>
<dbReference type="AlphaFoldDB" id="A0A423Q155"/>
<gene>
    <name evidence="2" type="ORF">SAJA_01765</name>
</gene>
<comment type="similarity">
    <text evidence="1">Belongs to the N-Me-Phe pilin family.</text>
</comment>